<accession>A0A5D3ETP1</accession>
<evidence type="ECO:0000313" key="2">
    <source>
        <dbReference type="Proteomes" id="UP000324383"/>
    </source>
</evidence>
<dbReference type="EMBL" id="VKLW01000008">
    <property type="protein sequence ID" value="TYK34338.1"/>
    <property type="molecule type" value="Genomic_DNA"/>
</dbReference>
<dbReference type="RefSeq" id="WP_148727247.1">
    <property type="nucleotide sequence ID" value="NZ_CP197398.1"/>
</dbReference>
<organism evidence="1 2">
    <name type="scientific">Bacteroides pyogenes</name>
    <dbReference type="NCBI Taxonomy" id="310300"/>
    <lineage>
        <taxon>Bacteria</taxon>
        <taxon>Pseudomonadati</taxon>
        <taxon>Bacteroidota</taxon>
        <taxon>Bacteroidia</taxon>
        <taxon>Bacteroidales</taxon>
        <taxon>Bacteroidaceae</taxon>
        <taxon>Bacteroides</taxon>
    </lineage>
</organism>
<protein>
    <submittedName>
        <fullName evidence="1">Uncharacterized protein</fullName>
    </submittedName>
</protein>
<sequence length="111" mass="12513">MAVVKQYPHFLFIEESTESIQDTDGNWIECETSRKFISMCREESDGKGTEFQVAGGEYHKATSVIQCPKTCPKVSKGTRVIVANDPDCTDIRIDGICLNFDPAQLHSRLWL</sequence>
<proteinExistence type="predicted"/>
<reference evidence="1 2" key="1">
    <citation type="submission" date="2019-07" db="EMBL/GenBank/DDBJ databases">
        <title>Draft Genome Sequences of Bacteroides pyogenes Strains Isolated from the Uterus Holstein Dairy Cows with Metritis.</title>
        <authorList>
            <person name="Cunha F."/>
            <person name="Galvao K.N."/>
            <person name="Jeon S.J."/>
            <person name="Jeong K.C."/>
        </authorList>
    </citation>
    <scope>NUCLEOTIDE SEQUENCE [LARGE SCALE GENOMIC DNA]</scope>
    <source>
        <strain evidence="1 2">KG-31</strain>
    </source>
</reference>
<dbReference type="Proteomes" id="UP000324383">
    <property type="component" value="Unassembled WGS sequence"/>
</dbReference>
<name>A0A5D3ETP1_9BACE</name>
<comment type="caution">
    <text evidence="1">The sequence shown here is derived from an EMBL/GenBank/DDBJ whole genome shotgun (WGS) entry which is preliminary data.</text>
</comment>
<gene>
    <name evidence="1" type="ORF">FNJ60_04940</name>
</gene>
<keyword evidence="2" id="KW-1185">Reference proteome</keyword>
<evidence type="ECO:0000313" key="1">
    <source>
        <dbReference type="EMBL" id="TYK34338.1"/>
    </source>
</evidence>
<dbReference type="AlphaFoldDB" id="A0A5D3ETP1"/>